<sequence length="456" mass="52544">MGITESLRHFCRSGWPAYLIPLAVSVYYAVVMPVSYDEAWTYIHFTHKGFITSVTHYPAPNNHILHSVLTNITKYIPLWTDLLKLRVSSIVANFVSLIVLYRLVSAHYNTRLALAVVAVSSMLFMNVYYSYMSRGYALYNLFFISALFAAFNIIKNLRVRRNWILLSVCCILGLCTVPTFVYAVVILHVFVVVSLRKLTRAQIISGYSIVLGTALLYLPVVWYDGIGALTKISHKMGMTFYQAAKSMPGHYLDMFRQISGVHWILFLILLGWSCFRLLKTRDRNDLTFAATMLVLPAVILPIHHLVPFVRVFNYYSAIFVLIILLPYTNQIGRLRLKVLLPILIGIQSLLLLNFSRAVLQFEEKDLAINLTADRIIPEIIGEKRYFFDGVILCTNLEFHLITEGYKKYKITDCEPFPLNTDTLSGYDYAFVRRDMDKTARRTVFFKTPYYNIYKIK</sequence>
<name>A0A2S0RH20_9FLAO</name>
<accession>A0A2S0RH20</accession>
<feature type="transmembrane region" description="Helical" evidence="1">
    <location>
        <begin position="110"/>
        <end position="129"/>
    </location>
</feature>
<feature type="transmembrane region" description="Helical" evidence="1">
    <location>
        <begin position="136"/>
        <end position="157"/>
    </location>
</feature>
<evidence type="ECO:0008006" key="4">
    <source>
        <dbReference type="Google" id="ProtNLM"/>
    </source>
</evidence>
<gene>
    <name evidence="2" type="ORF">HYN48_14600</name>
</gene>
<feature type="transmembrane region" description="Helical" evidence="1">
    <location>
        <begin position="254"/>
        <end position="274"/>
    </location>
</feature>
<organism evidence="2 3">
    <name type="scientific">Flavobacterium magnum</name>
    <dbReference type="NCBI Taxonomy" id="2162713"/>
    <lineage>
        <taxon>Bacteria</taxon>
        <taxon>Pseudomonadati</taxon>
        <taxon>Bacteroidota</taxon>
        <taxon>Flavobacteriia</taxon>
        <taxon>Flavobacteriales</taxon>
        <taxon>Flavobacteriaceae</taxon>
        <taxon>Flavobacterium</taxon>
    </lineage>
</organism>
<evidence type="ECO:0000313" key="3">
    <source>
        <dbReference type="Proteomes" id="UP000244193"/>
    </source>
</evidence>
<dbReference type="EMBL" id="CP028811">
    <property type="protein sequence ID" value="AWA31227.1"/>
    <property type="molecule type" value="Genomic_DNA"/>
</dbReference>
<feature type="transmembrane region" description="Helical" evidence="1">
    <location>
        <begin position="312"/>
        <end position="329"/>
    </location>
</feature>
<feature type="transmembrane region" description="Helical" evidence="1">
    <location>
        <begin position="15"/>
        <end position="36"/>
    </location>
</feature>
<keyword evidence="1" id="KW-0472">Membrane</keyword>
<feature type="transmembrane region" description="Helical" evidence="1">
    <location>
        <begin position="286"/>
        <end position="306"/>
    </location>
</feature>
<dbReference type="OrthoDB" id="1489163at2"/>
<proteinExistence type="predicted"/>
<dbReference type="AlphaFoldDB" id="A0A2S0RH20"/>
<dbReference type="RefSeq" id="WP_108373029.1">
    <property type="nucleotide sequence ID" value="NZ_CP028811.1"/>
</dbReference>
<keyword evidence="1" id="KW-1133">Transmembrane helix</keyword>
<feature type="transmembrane region" description="Helical" evidence="1">
    <location>
        <begin position="83"/>
        <end position="104"/>
    </location>
</feature>
<evidence type="ECO:0000313" key="2">
    <source>
        <dbReference type="EMBL" id="AWA31227.1"/>
    </source>
</evidence>
<feature type="transmembrane region" description="Helical" evidence="1">
    <location>
        <begin position="163"/>
        <end position="192"/>
    </location>
</feature>
<dbReference type="KEGG" id="fmg:HYN48_14600"/>
<keyword evidence="1" id="KW-0812">Transmembrane</keyword>
<feature type="transmembrane region" description="Helical" evidence="1">
    <location>
        <begin position="336"/>
        <end position="354"/>
    </location>
</feature>
<keyword evidence="3" id="KW-1185">Reference proteome</keyword>
<reference evidence="2 3" key="1">
    <citation type="submission" date="2018-04" db="EMBL/GenBank/DDBJ databases">
        <title>Genome sequencing of Flavobacterium sp. HYN0048.</title>
        <authorList>
            <person name="Yi H."/>
            <person name="Baek C."/>
        </authorList>
    </citation>
    <scope>NUCLEOTIDE SEQUENCE [LARGE SCALE GENOMIC DNA]</scope>
    <source>
        <strain evidence="2 3">HYN0048</strain>
    </source>
</reference>
<evidence type="ECO:0000256" key="1">
    <source>
        <dbReference type="SAM" id="Phobius"/>
    </source>
</evidence>
<protein>
    <recommendedName>
        <fullName evidence="4">Glycosyltransferase RgtA/B/C/D-like domain-containing protein</fullName>
    </recommendedName>
</protein>
<dbReference type="Proteomes" id="UP000244193">
    <property type="component" value="Chromosome"/>
</dbReference>
<feature type="transmembrane region" description="Helical" evidence="1">
    <location>
        <begin position="204"/>
        <end position="223"/>
    </location>
</feature>